<dbReference type="InterPro" id="IPR050271">
    <property type="entry name" value="UDP-glycosyltransferase"/>
</dbReference>
<keyword evidence="2 3" id="KW-0808">Transferase</keyword>
<sequence length="452" mass="47551">MSPPAPGGVRVAVFPIDAIGHVNPLLPIVQALAAHPEVAEVRSFGAARLARAFTAAGACHVPVEDPAAPPPPPPGVSELAYRSFVLPLAITERMTAHAAGFRPDVVLYDVFCVHGLVAARALGLPSASLVTFPGYGALGEHFAIQHGAAYDRLAPAGERYRELYGLDLLGEDFLPVLFPSPDLSIVTAVESLSREVDAVTMPRLHAALSRYDGTCAFVGPSVGDVRFGFEPHDRLGRGFPYERLDAARRAGRSIVLFSLGTVLTGFRSGSPVGGAPTGRAYLAALLGHLVRVLGDRDDVLVVVATDAPPPAGEPRWPENFVVRAFLPQRELLHGYADAFITHHGMNSTTESILAGVPMVSVPGVGDQLPNAEIAISGGAAVALWDLHDVFATLTADRLALAVRQVLDDPSYREACLALRDRMTAAGGARRAAGLTVALASRSFASRSLGSRS</sequence>
<reference evidence="3 4" key="1">
    <citation type="submission" date="2020-08" db="EMBL/GenBank/DDBJ databases">
        <title>Sequencing the genomes of 1000 actinobacteria strains.</title>
        <authorList>
            <person name="Klenk H.-P."/>
        </authorList>
    </citation>
    <scope>NUCLEOTIDE SEQUENCE [LARGE SCALE GENOMIC DNA]</scope>
    <source>
        <strain evidence="3 4">DSM 43768</strain>
    </source>
</reference>
<evidence type="ECO:0000313" key="4">
    <source>
        <dbReference type="Proteomes" id="UP000565579"/>
    </source>
</evidence>
<dbReference type="InterPro" id="IPR002213">
    <property type="entry name" value="UDP_glucos_trans"/>
</dbReference>
<accession>A0A7X0NPX8</accession>
<keyword evidence="1" id="KW-0328">Glycosyltransferase</keyword>
<gene>
    <name evidence="3" type="ORF">HD593_002164</name>
</gene>
<dbReference type="Gene3D" id="3.40.50.2000">
    <property type="entry name" value="Glycogen Phosphorylase B"/>
    <property type="match status" value="2"/>
</dbReference>
<dbReference type="GO" id="GO:0008194">
    <property type="term" value="F:UDP-glycosyltransferase activity"/>
    <property type="evidence" value="ECO:0007669"/>
    <property type="project" value="InterPro"/>
</dbReference>
<dbReference type="PANTHER" id="PTHR48043:SF145">
    <property type="entry name" value="FI06409P-RELATED"/>
    <property type="match status" value="1"/>
</dbReference>
<dbReference type="Proteomes" id="UP000565579">
    <property type="component" value="Unassembled WGS sequence"/>
</dbReference>
<evidence type="ECO:0000256" key="1">
    <source>
        <dbReference type="ARBA" id="ARBA00022676"/>
    </source>
</evidence>
<dbReference type="EMBL" id="JACHMI010000001">
    <property type="protein sequence ID" value="MBB6547369.1"/>
    <property type="molecule type" value="Genomic_DNA"/>
</dbReference>
<dbReference type="PANTHER" id="PTHR48043">
    <property type="entry name" value="EG:EG0003.4 PROTEIN-RELATED"/>
    <property type="match status" value="1"/>
</dbReference>
<protein>
    <submittedName>
        <fullName evidence="3">MGT family glycosyltransferase</fullName>
    </submittedName>
</protein>
<dbReference type="AlphaFoldDB" id="A0A7X0NPX8"/>
<dbReference type="Pfam" id="PF00201">
    <property type="entry name" value="UDPGT"/>
    <property type="match status" value="1"/>
</dbReference>
<organism evidence="3 4">
    <name type="scientific">Nonomuraea rubra</name>
    <dbReference type="NCBI Taxonomy" id="46180"/>
    <lineage>
        <taxon>Bacteria</taxon>
        <taxon>Bacillati</taxon>
        <taxon>Actinomycetota</taxon>
        <taxon>Actinomycetes</taxon>
        <taxon>Streptosporangiales</taxon>
        <taxon>Streptosporangiaceae</taxon>
        <taxon>Nonomuraea</taxon>
    </lineage>
</organism>
<name>A0A7X0NPX8_9ACTN</name>
<comment type="caution">
    <text evidence="3">The sequence shown here is derived from an EMBL/GenBank/DDBJ whole genome shotgun (WGS) entry which is preliminary data.</text>
</comment>
<dbReference type="RefSeq" id="WP_185102023.1">
    <property type="nucleotide sequence ID" value="NZ_BAAAXY010000061.1"/>
</dbReference>
<proteinExistence type="predicted"/>
<evidence type="ECO:0000256" key="2">
    <source>
        <dbReference type="ARBA" id="ARBA00022679"/>
    </source>
</evidence>
<dbReference type="SUPFAM" id="SSF53756">
    <property type="entry name" value="UDP-Glycosyltransferase/glycogen phosphorylase"/>
    <property type="match status" value="1"/>
</dbReference>
<keyword evidence="4" id="KW-1185">Reference proteome</keyword>
<evidence type="ECO:0000313" key="3">
    <source>
        <dbReference type="EMBL" id="MBB6547369.1"/>
    </source>
</evidence>
<dbReference type="CDD" id="cd03784">
    <property type="entry name" value="GT1_Gtf-like"/>
    <property type="match status" value="1"/>
</dbReference>